<dbReference type="SUPFAM" id="SSF56672">
    <property type="entry name" value="DNA/RNA polymerases"/>
    <property type="match status" value="1"/>
</dbReference>
<keyword evidence="1" id="KW-0863">Zinc-finger</keyword>
<dbReference type="GO" id="GO:0008270">
    <property type="term" value="F:zinc ion binding"/>
    <property type="evidence" value="ECO:0007669"/>
    <property type="project" value="UniProtKB-KW"/>
</dbReference>
<feature type="compositionally biased region" description="Basic and acidic residues" evidence="2">
    <location>
        <begin position="205"/>
        <end position="218"/>
    </location>
</feature>
<evidence type="ECO:0000259" key="3">
    <source>
        <dbReference type="PROSITE" id="PS50157"/>
    </source>
</evidence>
<dbReference type="CDD" id="cd01650">
    <property type="entry name" value="RT_nLTR_like"/>
    <property type="match status" value="1"/>
</dbReference>
<name>A0A0C9QX33_9HYME</name>
<keyword evidence="1" id="KW-0862">Zinc</keyword>
<dbReference type="Gene3D" id="3.30.160.60">
    <property type="entry name" value="Classic Zinc Finger"/>
    <property type="match status" value="1"/>
</dbReference>
<dbReference type="GO" id="GO:0071897">
    <property type="term" value="P:DNA biosynthetic process"/>
    <property type="evidence" value="ECO:0007669"/>
    <property type="project" value="UniProtKB-ARBA"/>
</dbReference>
<feature type="compositionally biased region" description="Polar residues" evidence="2">
    <location>
        <begin position="45"/>
        <end position="54"/>
    </location>
</feature>
<evidence type="ECO:0000256" key="2">
    <source>
        <dbReference type="SAM" id="MobiDB-lite"/>
    </source>
</evidence>
<protein>
    <submittedName>
        <fullName evidence="5">PO21 protein</fullName>
    </submittedName>
</protein>
<feature type="domain" description="Reverse transcriptase" evidence="4">
    <location>
        <begin position="466"/>
        <end position="727"/>
    </location>
</feature>
<keyword evidence="1" id="KW-0479">Metal-binding</keyword>
<dbReference type="InterPro" id="IPR043502">
    <property type="entry name" value="DNA/RNA_pol_sf"/>
</dbReference>
<evidence type="ECO:0000313" key="5">
    <source>
        <dbReference type="EMBL" id="JAG78076.1"/>
    </source>
</evidence>
<proteinExistence type="predicted"/>
<feature type="compositionally biased region" description="Polar residues" evidence="2">
    <location>
        <begin position="229"/>
        <end position="241"/>
    </location>
</feature>
<dbReference type="PROSITE" id="PS50878">
    <property type="entry name" value="RT_POL"/>
    <property type="match status" value="1"/>
</dbReference>
<gene>
    <name evidence="5" type="primary">PO21</name>
    <name evidence="5" type="ORF">g.27704</name>
</gene>
<feature type="region of interest" description="Disordered" evidence="2">
    <location>
        <begin position="205"/>
        <end position="273"/>
    </location>
</feature>
<dbReference type="PROSITE" id="PS50157">
    <property type="entry name" value="ZINC_FINGER_C2H2_2"/>
    <property type="match status" value="1"/>
</dbReference>
<evidence type="ECO:0000259" key="4">
    <source>
        <dbReference type="PROSITE" id="PS50878"/>
    </source>
</evidence>
<sequence length="1144" mass="129022">MTEQFSDSRPRREVGSDILPAQDRAPLSLLQQLTGRAKHHRDSKTNCQTVSSRGNLTDNHIQYKQNESGVPDSISIQSVGEHTRSLTNLNRNEADASVIPPTASEMIQCPHCDRAFKTKQGLGVHRARSHPQENNEQIVIERTKARWNPEHLRMLAAAEARAPPTVRFMNEYLFREAGTGRTLESLKKQRHSSAYRIMVQQFKDELGQPKRTAHEERNSVQLEGGPMSKDNTSPYQDQPQMTPIPIRDAPPPTQIDRLPMTESAPEADKHSQSHMELHLREDLAFLHNNASDISGGRALEKAVLEVLNGRDPEQSLVDWFHLQFPNAAHTTRLRRGRRGPVSNIQLSKRKQRQRDYRAIQVLWNKNMSKAASKILDGDADKVPHPSLKTQEKFWRPILEDKQELPSTSMDTWTIDDSLKDIFMPITTDEVIESKPDARSAAGPDGVSAGDWLRKVPERIKTIIFNAILYSGKIPPIWRDSRTILIPKENGTLDPAKFRPISISSVVLRHMHRVLSNRLLEKQLLDERQRAFIKADGLADNVFVLSTVINDARSRLRELHVAAIDVKKAFDTVSHGAIERVLQDKGFPPEFVKYIMTMYTSAVTVLEIDGERSSTIHPGQGVRQGDPLSSLIFNMVIDVIIKRIPGFYGYNLGGVQINALAFADDLVLLTESREGLQDVLDGVVRDLALHGLSPMPNKCLALSLVPSGKVKKIRTLSAKTFRIAGCYIPQIGVADTWKHLGVTFCHKGPAAARIDIEDPLMKITQAPLKPQQRLTMLKMFLLPRFTHSLVFGRSNSGMLRKLDRTVRKFVRNWLFLPTDVPLGFYHAPISDSGLGIMSFESAIPELLRRRLINLSCSDFSIARAIRNQDWVISRLKWCDQARVENSDWAKKLHASVDGWELREARNSTLSTSWLHDPFVTIPAREFIQNVRTRINALPSRVRTTRGTFRRQNESILCRAGCGETESTAHIIQRCMRTHGGRVLRHDAICGTVAKLLRAKGFEVHQEETYRTREGARKPDIIAVNDAGANIIDVQIVSGARPLQQAHNTKRQKYANNSDLLNSVSDRFQVIPASIRTSSVTISWRGIWCGESAEFLRYLGIPKSSLRGVTTRVLQGSHLNFNRFNAMTSVANHAQWPWRPRGTAND</sequence>
<accession>A0A0C9QX33</accession>
<dbReference type="EMBL" id="GBYB01008309">
    <property type="protein sequence ID" value="JAG78076.1"/>
    <property type="molecule type" value="Transcribed_RNA"/>
</dbReference>
<feature type="region of interest" description="Disordered" evidence="2">
    <location>
        <begin position="1"/>
        <end position="25"/>
    </location>
</feature>
<dbReference type="InterPro" id="IPR000477">
    <property type="entry name" value="RT_dom"/>
</dbReference>
<feature type="region of interest" description="Disordered" evidence="2">
    <location>
        <begin position="35"/>
        <end position="54"/>
    </location>
</feature>
<reference evidence="5" key="1">
    <citation type="submission" date="2015-01" db="EMBL/GenBank/DDBJ databases">
        <title>Transcriptome Assembly of Fopius arisanus.</title>
        <authorList>
            <person name="Geib S."/>
        </authorList>
    </citation>
    <scope>NUCLEOTIDE SEQUENCE</scope>
</reference>
<dbReference type="PROSITE" id="PS00028">
    <property type="entry name" value="ZINC_FINGER_C2H2_1"/>
    <property type="match status" value="1"/>
</dbReference>
<organism evidence="5">
    <name type="scientific">Fopius arisanus</name>
    <dbReference type="NCBI Taxonomy" id="64838"/>
    <lineage>
        <taxon>Eukaryota</taxon>
        <taxon>Metazoa</taxon>
        <taxon>Ecdysozoa</taxon>
        <taxon>Arthropoda</taxon>
        <taxon>Hexapoda</taxon>
        <taxon>Insecta</taxon>
        <taxon>Pterygota</taxon>
        <taxon>Neoptera</taxon>
        <taxon>Endopterygota</taxon>
        <taxon>Hymenoptera</taxon>
        <taxon>Apocrita</taxon>
        <taxon>Ichneumonoidea</taxon>
        <taxon>Braconidae</taxon>
        <taxon>Opiinae</taxon>
        <taxon>Fopius</taxon>
    </lineage>
</organism>
<evidence type="ECO:0000256" key="1">
    <source>
        <dbReference type="PROSITE-ProRule" id="PRU00042"/>
    </source>
</evidence>
<feature type="compositionally biased region" description="Basic and acidic residues" evidence="2">
    <location>
        <begin position="1"/>
        <end position="15"/>
    </location>
</feature>
<feature type="domain" description="C2H2-type" evidence="3">
    <location>
        <begin position="107"/>
        <end position="135"/>
    </location>
</feature>
<dbReference type="InterPro" id="IPR013087">
    <property type="entry name" value="Znf_C2H2_type"/>
</dbReference>
<dbReference type="PANTHER" id="PTHR19446">
    <property type="entry name" value="REVERSE TRANSCRIPTASES"/>
    <property type="match status" value="1"/>
</dbReference>
<dbReference type="Pfam" id="PF00078">
    <property type="entry name" value="RVT_1"/>
    <property type="match status" value="1"/>
</dbReference>
<dbReference type="AlphaFoldDB" id="A0A0C9QX33"/>